<keyword evidence="2" id="KW-0813">Transport</keyword>
<gene>
    <name evidence="10" type="ORF">DCAR_013836</name>
    <name evidence="11" type="ORF">DCAR_0417147</name>
</gene>
<dbReference type="OrthoDB" id="10263751at2759"/>
<dbReference type="EMBL" id="LNRQ01000004">
    <property type="protein sequence ID" value="KZM98802.1"/>
    <property type="molecule type" value="Genomic_DNA"/>
</dbReference>
<accession>A0A162ABH4</accession>
<dbReference type="GO" id="GO:0016671">
    <property type="term" value="F:oxidoreductase activity, acting on a sulfur group of donors, disulfide as acceptor"/>
    <property type="evidence" value="ECO:0007669"/>
    <property type="project" value="UniProtKB-ARBA"/>
</dbReference>
<dbReference type="InterPro" id="IPR013766">
    <property type="entry name" value="Thioredoxin_domain"/>
</dbReference>
<evidence type="ECO:0000256" key="3">
    <source>
        <dbReference type="ARBA" id="ARBA00022490"/>
    </source>
</evidence>
<evidence type="ECO:0000313" key="12">
    <source>
        <dbReference type="Proteomes" id="UP000077755"/>
    </source>
</evidence>
<evidence type="ECO:0000256" key="1">
    <source>
        <dbReference type="ARBA" id="ARBA00004496"/>
    </source>
</evidence>
<dbReference type="Pfam" id="PF00085">
    <property type="entry name" value="Thioredoxin"/>
    <property type="match status" value="1"/>
</dbReference>
<evidence type="ECO:0000256" key="6">
    <source>
        <dbReference type="ARBA" id="ARBA00023284"/>
    </source>
</evidence>
<dbReference type="InterPro" id="IPR050620">
    <property type="entry name" value="Thioredoxin_H-type-like"/>
</dbReference>
<dbReference type="NCBIfam" id="TIGR01068">
    <property type="entry name" value="thioredoxin"/>
    <property type="match status" value="1"/>
</dbReference>
<dbReference type="STRING" id="79200.A0A162ABH4"/>
<dbReference type="PROSITE" id="PS00194">
    <property type="entry name" value="THIOREDOXIN_1"/>
    <property type="match status" value="1"/>
</dbReference>
<protein>
    <recommendedName>
        <fullName evidence="9">Thioredoxin domain-containing protein</fullName>
    </recommendedName>
</protein>
<dbReference type="PROSITE" id="PS51352">
    <property type="entry name" value="THIOREDOXIN_2"/>
    <property type="match status" value="1"/>
</dbReference>
<dbReference type="EMBL" id="CP093346">
    <property type="protein sequence ID" value="WOG97806.1"/>
    <property type="molecule type" value="Genomic_DNA"/>
</dbReference>
<organism evidence="10">
    <name type="scientific">Daucus carota subsp. sativus</name>
    <name type="common">Carrot</name>
    <dbReference type="NCBI Taxonomy" id="79200"/>
    <lineage>
        <taxon>Eukaryota</taxon>
        <taxon>Viridiplantae</taxon>
        <taxon>Streptophyta</taxon>
        <taxon>Embryophyta</taxon>
        <taxon>Tracheophyta</taxon>
        <taxon>Spermatophyta</taxon>
        <taxon>Magnoliopsida</taxon>
        <taxon>eudicotyledons</taxon>
        <taxon>Gunneridae</taxon>
        <taxon>Pentapetalae</taxon>
        <taxon>asterids</taxon>
        <taxon>campanulids</taxon>
        <taxon>Apiales</taxon>
        <taxon>Apiaceae</taxon>
        <taxon>Apioideae</taxon>
        <taxon>Scandiceae</taxon>
        <taxon>Daucinae</taxon>
        <taxon>Daucus</taxon>
        <taxon>Daucus sect. Daucus</taxon>
    </lineage>
</organism>
<keyword evidence="4" id="KW-0249">Electron transport</keyword>
<dbReference type="FunFam" id="3.40.30.10:FF:000104">
    <property type="entry name" value="Thioredoxin"/>
    <property type="match status" value="1"/>
</dbReference>
<comment type="function">
    <text evidence="8">Participates in various redox reactions through the reversible oxidation of the active center dithiol to a disulfide. The H form is known to activate a number of cytosolic enzymes.</text>
</comment>
<feature type="domain" description="Thioredoxin" evidence="9">
    <location>
        <begin position="1"/>
        <end position="115"/>
    </location>
</feature>
<reference evidence="11" key="2">
    <citation type="submission" date="2022-03" db="EMBL/GenBank/DDBJ databases">
        <title>Draft title - Genomic analysis of global carrot germplasm unveils the trajectory of domestication and the origin of high carotenoid orange carrot.</title>
        <authorList>
            <person name="Iorizzo M."/>
            <person name="Ellison S."/>
            <person name="Senalik D."/>
            <person name="Macko-Podgorni A."/>
            <person name="Grzebelus D."/>
            <person name="Bostan H."/>
            <person name="Rolling W."/>
            <person name="Curaba J."/>
            <person name="Simon P."/>
        </authorList>
    </citation>
    <scope>NUCLEOTIDE SEQUENCE</scope>
    <source>
        <tissue evidence="11">Leaf</tissue>
    </source>
</reference>
<dbReference type="GO" id="GO:0015035">
    <property type="term" value="F:protein-disulfide reductase activity"/>
    <property type="evidence" value="ECO:0007669"/>
    <property type="project" value="InterPro"/>
</dbReference>
<dbReference type="KEGG" id="dcr:108217767"/>
<evidence type="ECO:0000256" key="4">
    <source>
        <dbReference type="ARBA" id="ARBA00022982"/>
    </source>
</evidence>
<evidence type="ECO:0000313" key="11">
    <source>
        <dbReference type="EMBL" id="WOG97806.1"/>
    </source>
</evidence>
<dbReference type="PANTHER" id="PTHR10438:SF425">
    <property type="entry name" value="THIOREDOXIN H1"/>
    <property type="match status" value="1"/>
</dbReference>
<evidence type="ECO:0000256" key="5">
    <source>
        <dbReference type="ARBA" id="ARBA00023157"/>
    </source>
</evidence>
<evidence type="ECO:0000256" key="2">
    <source>
        <dbReference type="ARBA" id="ARBA00022448"/>
    </source>
</evidence>
<dbReference type="InterPro" id="IPR017937">
    <property type="entry name" value="Thioredoxin_CS"/>
</dbReference>
<evidence type="ECO:0000256" key="8">
    <source>
        <dbReference type="ARBA" id="ARBA00056195"/>
    </source>
</evidence>
<proteinExistence type="inferred from homology"/>
<name>A0A162ABH4_DAUCS</name>
<dbReference type="InterPro" id="IPR036249">
    <property type="entry name" value="Thioredoxin-like_sf"/>
</dbReference>
<comment type="similarity">
    <text evidence="7">Belongs to the thioredoxin family. Plant H-type subfamily.</text>
</comment>
<keyword evidence="12" id="KW-1185">Reference proteome</keyword>
<sequence length="123" mass="13549">MSGAEGQVISCHSLDQWREQLQKGLDSKKLVVVDFTASWCGPCRFIAPVFAEFAKKMPHVLFLKVDVDELETVAKEWSVEAMPTFIFLKEGKLVDTVVGAKKEDIHQTIIKHAAVTSSATASA</sequence>
<reference evidence="10" key="1">
    <citation type="journal article" date="2016" name="Nat. Genet.">
        <title>A high-quality carrot genome assembly provides new insights into carotenoid accumulation and asterid genome evolution.</title>
        <authorList>
            <person name="Iorizzo M."/>
            <person name="Ellison S."/>
            <person name="Senalik D."/>
            <person name="Zeng P."/>
            <person name="Satapoomin P."/>
            <person name="Huang J."/>
            <person name="Bowman M."/>
            <person name="Iovene M."/>
            <person name="Sanseverino W."/>
            <person name="Cavagnaro P."/>
            <person name="Yildiz M."/>
            <person name="Macko-Podgorni A."/>
            <person name="Moranska E."/>
            <person name="Grzebelus E."/>
            <person name="Grzebelus D."/>
            <person name="Ashrafi H."/>
            <person name="Zheng Z."/>
            <person name="Cheng S."/>
            <person name="Spooner D."/>
            <person name="Van Deynze A."/>
            <person name="Simon P."/>
        </authorList>
    </citation>
    <scope>NUCLEOTIDE SEQUENCE [LARGE SCALE GENOMIC DNA]</scope>
    <source>
        <tissue evidence="10">Leaf</tissue>
    </source>
</reference>
<keyword evidence="5" id="KW-1015">Disulfide bond</keyword>
<dbReference type="PANTHER" id="PTHR10438">
    <property type="entry name" value="THIOREDOXIN"/>
    <property type="match status" value="1"/>
</dbReference>
<dbReference type="CDD" id="cd02947">
    <property type="entry name" value="TRX_family"/>
    <property type="match status" value="1"/>
</dbReference>
<dbReference type="Proteomes" id="UP000077755">
    <property type="component" value="Chromosome 4"/>
</dbReference>
<dbReference type="Gene3D" id="3.40.30.10">
    <property type="entry name" value="Glutaredoxin"/>
    <property type="match status" value="1"/>
</dbReference>
<evidence type="ECO:0000313" key="10">
    <source>
        <dbReference type="EMBL" id="KZM98802.1"/>
    </source>
</evidence>
<dbReference type="InterPro" id="IPR005746">
    <property type="entry name" value="Thioredoxin"/>
</dbReference>
<keyword evidence="3" id="KW-0963">Cytoplasm</keyword>
<evidence type="ECO:0000256" key="7">
    <source>
        <dbReference type="ARBA" id="ARBA00038353"/>
    </source>
</evidence>
<dbReference type="GO" id="GO:0005737">
    <property type="term" value="C:cytoplasm"/>
    <property type="evidence" value="ECO:0007669"/>
    <property type="project" value="UniProtKB-SubCell"/>
</dbReference>
<dbReference type="SUPFAM" id="SSF52833">
    <property type="entry name" value="Thioredoxin-like"/>
    <property type="match status" value="1"/>
</dbReference>
<dbReference type="Gramene" id="KZM98802">
    <property type="protein sequence ID" value="KZM98802"/>
    <property type="gene ID" value="DCAR_013836"/>
</dbReference>
<dbReference type="AlphaFoldDB" id="A0A162ABH4"/>
<comment type="subcellular location">
    <subcellularLocation>
        <location evidence="1">Cytoplasm</location>
    </subcellularLocation>
</comment>
<evidence type="ECO:0000259" key="9">
    <source>
        <dbReference type="PROSITE" id="PS51352"/>
    </source>
</evidence>
<keyword evidence="6" id="KW-0676">Redox-active center</keyword>
<dbReference type="PRINTS" id="PR00421">
    <property type="entry name" value="THIOREDOXIN"/>
</dbReference>
<dbReference type="OMA" id="HIHYVTD"/>